<keyword evidence="2" id="KW-1185">Reference proteome</keyword>
<protein>
    <submittedName>
        <fullName evidence="1">Uncharacterized protein</fullName>
    </submittedName>
</protein>
<gene>
    <name evidence="1" type="ORF">Pflav_068810</name>
</gene>
<reference evidence="1 2" key="1">
    <citation type="submission" date="2020-03" db="EMBL/GenBank/DDBJ databases">
        <title>Whole genome shotgun sequence of Phytohabitans flavus NBRC 107702.</title>
        <authorList>
            <person name="Komaki H."/>
            <person name="Tamura T."/>
        </authorList>
    </citation>
    <scope>NUCLEOTIDE SEQUENCE [LARGE SCALE GENOMIC DNA]</scope>
    <source>
        <strain evidence="1 2">NBRC 107702</strain>
    </source>
</reference>
<dbReference type="Proteomes" id="UP000502508">
    <property type="component" value="Chromosome"/>
</dbReference>
<evidence type="ECO:0000313" key="2">
    <source>
        <dbReference type="Proteomes" id="UP000502508"/>
    </source>
</evidence>
<dbReference type="EMBL" id="AP022870">
    <property type="protein sequence ID" value="BCB80471.1"/>
    <property type="molecule type" value="Genomic_DNA"/>
</dbReference>
<sequence length="172" mass="19598">MLGIEGYEPQWCHSGRTLAAVHRPRFARIIGQPLEGAWLMWDLDRRKWFADGPVILGFGDVNVEVTHRKFDECGISWGQVDMSMSLDGPGLTLDWRPDAHPALVAARGRRLREVNVIERIMPSHWRPRVLHAVEFLFEGSRLAIYNALDENGITDETEVDLPVGFWCRVPIA</sequence>
<name>A0A6F8Y3C3_9ACTN</name>
<organism evidence="1 2">
    <name type="scientific">Phytohabitans flavus</name>
    <dbReference type="NCBI Taxonomy" id="1076124"/>
    <lineage>
        <taxon>Bacteria</taxon>
        <taxon>Bacillati</taxon>
        <taxon>Actinomycetota</taxon>
        <taxon>Actinomycetes</taxon>
        <taxon>Micromonosporales</taxon>
        <taxon>Micromonosporaceae</taxon>
    </lineage>
</organism>
<accession>A0A6F8Y3C3</accession>
<proteinExistence type="predicted"/>
<dbReference type="RefSeq" id="WP_173040613.1">
    <property type="nucleotide sequence ID" value="NZ_AP022870.1"/>
</dbReference>
<dbReference type="AlphaFoldDB" id="A0A6F8Y3C3"/>
<dbReference type="KEGG" id="pfla:Pflav_068810"/>
<reference evidence="1 2" key="2">
    <citation type="submission" date="2020-03" db="EMBL/GenBank/DDBJ databases">
        <authorList>
            <person name="Ichikawa N."/>
            <person name="Kimura A."/>
            <person name="Kitahashi Y."/>
            <person name="Uohara A."/>
        </authorList>
    </citation>
    <scope>NUCLEOTIDE SEQUENCE [LARGE SCALE GENOMIC DNA]</scope>
    <source>
        <strain evidence="1 2">NBRC 107702</strain>
    </source>
</reference>
<evidence type="ECO:0000313" key="1">
    <source>
        <dbReference type="EMBL" id="BCB80471.1"/>
    </source>
</evidence>